<reference evidence="2" key="2">
    <citation type="submission" date="2021-10" db="EMBL/GenBank/DDBJ databases">
        <title>Phylogenomics reveals ancestral predisposition of the termite-cultivated fungus Termitomyces towards a domesticated lifestyle.</title>
        <authorList>
            <person name="Auxier B."/>
            <person name="Grum-Grzhimaylo A."/>
            <person name="Cardenas M.E."/>
            <person name="Lodge J.D."/>
            <person name="Laessoe T."/>
            <person name="Pedersen O."/>
            <person name="Smith M.E."/>
            <person name="Kuyper T.W."/>
            <person name="Franco-Molano E.A."/>
            <person name="Baroni T.J."/>
            <person name="Aanen D.K."/>
        </authorList>
    </citation>
    <scope>NUCLEOTIDE SEQUENCE</scope>
    <source>
        <strain evidence="2">D49</strain>
    </source>
</reference>
<dbReference type="AlphaFoldDB" id="A0A9P7GNX3"/>
<feature type="compositionally biased region" description="Low complexity" evidence="1">
    <location>
        <begin position="12"/>
        <end position="21"/>
    </location>
</feature>
<feature type="compositionally biased region" description="Pro residues" evidence="1">
    <location>
        <begin position="67"/>
        <end position="80"/>
    </location>
</feature>
<evidence type="ECO:0000313" key="3">
    <source>
        <dbReference type="Proteomes" id="UP000717328"/>
    </source>
</evidence>
<feature type="region of interest" description="Disordered" evidence="1">
    <location>
        <begin position="1"/>
        <end position="21"/>
    </location>
</feature>
<reference evidence="2" key="1">
    <citation type="submission" date="2021-02" db="EMBL/GenBank/DDBJ databases">
        <authorList>
            <person name="Nieuwenhuis M."/>
            <person name="Van De Peppel L.J.J."/>
        </authorList>
    </citation>
    <scope>NUCLEOTIDE SEQUENCE</scope>
    <source>
        <strain evidence="2">D49</strain>
    </source>
</reference>
<protein>
    <submittedName>
        <fullName evidence="2">Uncharacterized protein</fullName>
    </submittedName>
</protein>
<feature type="compositionally biased region" description="Polar residues" evidence="1">
    <location>
        <begin position="1"/>
        <end position="10"/>
    </location>
</feature>
<comment type="caution">
    <text evidence="2">The sequence shown here is derived from an EMBL/GenBank/DDBJ whole genome shotgun (WGS) entry which is preliminary data.</text>
</comment>
<dbReference type="Proteomes" id="UP000717328">
    <property type="component" value="Unassembled WGS sequence"/>
</dbReference>
<feature type="region of interest" description="Disordered" evidence="1">
    <location>
        <begin position="59"/>
        <end position="80"/>
    </location>
</feature>
<evidence type="ECO:0000256" key="1">
    <source>
        <dbReference type="SAM" id="MobiDB-lite"/>
    </source>
</evidence>
<dbReference type="EMBL" id="JABCKI010000465">
    <property type="protein sequence ID" value="KAG5650382.1"/>
    <property type="molecule type" value="Genomic_DNA"/>
</dbReference>
<dbReference type="OrthoDB" id="5531344at2759"/>
<name>A0A9P7GNX3_9AGAR</name>
<feature type="region of interest" description="Disordered" evidence="1">
    <location>
        <begin position="324"/>
        <end position="358"/>
    </location>
</feature>
<keyword evidence="3" id="KW-1185">Reference proteome</keyword>
<gene>
    <name evidence="2" type="ORF">H0H81_012424</name>
</gene>
<proteinExistence type="predicted"/>
<evidence type="ECO:0000313" key="2">
    <source>
        <dbReference type="EMBL" id="KAG5650382.1"/>
    </source>
</evidence>
<accession>A0A9P7GNX3</accession>
<organism evidence="2 3">
    <name type="scientific">Sphagnurus paluster</name>
    <dbReference type="NCBI Taxonomy" id="117069"/>
    <lineage>
        <taxon>Eukaryota</taxon>
        <taxon>Fungi</taxon>
        <taxon>Dikarya</taxon>
        <taxon>Basidiomycota</taxon>
        <taxon>Agaricomycotina</taxon>
        <taxon>Agaricomycetes</taxon>
        <taxon>Agaricomycetidae</taxon>
        <taxon>Agaricales</taxon>
        <taxon>Tricholomatineae</taxon>
        <taxon>Lyophyllaceae</taxon>
        <taxon>Sphagnurus</taxon>
    </lineage>
</organism>
<sequence length="381" mass="41854">MDPSSSNSEFHASGSGSADSNLSSQTLFYYSYPYPAFQPAAYAYASPYVAPLPRTHAPAASKTKLKTPPPVSTPSPPPPETYRHWDQLIYSFLSKLGLHQAVAGFEADLLIMNATWEQKTVPGALSELAKGISINKDISQFLARNRARNDASNRAEFVYTLAQKRQKLAAEGLDMDPSPSCARTDAKPLDRDVQMTYDIAKNEEGPLSRTMHGESVEEIDKVGNKGNSKMDEAQLAKIQAQGDAGWTKEQHPGLDERLSNIETHLAVRYVPSPPRTLLARLKYLEEHLIRLEKDYPPWAALHFNQPNRGWPPPPRQTPIIVPPHLRDGSTKETTAASAAAGVDQTGRAPEGKQKQGSSLYQAVMQRLQVKQALSDLTGASE</sequence>